<reference evidence="1 2" key="1">
    <citation type="journal article" date="2021" name="Microorganisms">
        <title>Genome Evolution of Filamentous Cyanobacterium Nostoc Species: From Facultative Symbiosis to Free Living.</title>
        <authorList>
            <person name="Huo D."/>
            <person name="Li H."/>
            <person name="Cai F."/>
            <person name="Guo X."/>
            <person name="Qiao Z."/>
            <person name="Wang W."/>
            <person name="Yu G."/>
            <person name="Li R."/>
        </authorList>
    </citation>
    <scope>NUCLEOTIDE SEQUENCE [LARGE SCALE GENOMIC DNA]</scope>
    <source>
        <strain evidence="1 2">CHAB 5714</strain>
    </source>
</reference>
<dbReference type="RefSeq" id="WP_229488648.1">
    <property type="nucleotide sequence ID" value="NZ_JAIVFQ010000067.1"/>
</dbReference>
<accession>A0ABS8IFQ9</accession>
<evidence type="ECO:0000313" key="2">
    <source>
        <dbReference type="Proteomes" id="UP001199525"/>
    </source>
</evidence>
<dbReference type="InterPro" id="IPR002636">
    <property type="entry name" value="DUF29"/>
</dbReference>
<dbReference type="Pfam" id="PF01724">
    <property type="entry name" value="DUF29"/>
    <property type="match status" value="1"/>
</dbReference>
<dbReference type="PANTHER" id="PTHR34235:SF1">
    <property type="entry name" value="SLR0416 PROTEIN"/>
    <property type="match status" value="1"/>
</dbReference>
<dbReference type="Proteomes" id="UP001199525">
    <property type="component" value="Unassembled WGS sequence"/>
</dbReference>
<dbReference type="EMBL" id="JAIVFQ010000067">
    <property type="protein sequence ID" value="MCC5603080.1"/>
    <property type="molecule type" value="Genomic_DNA"/>
</dbReference>
<sequence length="157" mass="17874">MEELLTLKDLLVKGDVQGALIIVEELTEMSRNDIIKTIRSYAVILLLHLIKQQAENRTTRSWEVSIRNSVREIQRENKRRKVGGYYLTPEELLETLAEAYLNAVDEASLEVEEGRYEVQELEKLVNQEEIINRALTLTCRGSPHLQCTHKVGIGSGG</sequence>
<evidence type="ECO:0000313" key="1">
    <source>
        <dbReference type="EMBL" id="MCC5603080.1"/>
    </source>
</evidence>
<organism evidence="1 2">
    <name type="scientific">Nostoc favosum CHAB5714</name>
    <dbReference type="NCBI Taxonomy" id="2780399"/>
    <lineage>
        <taxon>Bacteria</taxon>
        <taxon>Bacillati</taxon>
        <taxon>Cyanobacteriota</taxon>
        <taxon>Cyanophyceae</taxon>
        <taxon>Nostocales</taxon>
        <taxon>Nostocaceae</taxon>
        <taxon>Nostoc</taxon>
        <taxon>Nostoc favosum</taxon>
    </lineage>
</organism>
<comment type="caution">
    <text evidence="1">The sequence shown here is derived from an EMBL/GenBank/DDBJ whole genome shotgun (WGS) entry which is preliminary data.</text>
</comment>
<dbReference type="PANTHER" id="PTHR34235">
    <property type="entry name" value="SLR1203 PROTEIN-RELATED"/>
    <property type="match status" value="1"/>
</dbReference>
<protein>
    <submittedName>
        <fullName evidence="1">DUF29 domain-containing protein</fullName>
    </submittedName>
</protein>
<proteinExistence type="predicted"/>
<name>A0ABS8IFQ9_9NOSO</name>
<keyword evidence="2" id="KW-1185">Reference proteome</keyword>
<dbReference type="Gene3D" id="1.20.1220.20">
    <property type="entry name" value="Uncharcterised protein PF01724"/>
    <property type="match status" value="1"/>
</dbReference>
<gene>
    <name evidence="1" type="ORF">LC586_28775</name>
</gene>